<dbReference type="Pfam" id="PF13430">
    <property type="entry name" value="DUF4112"/>
    <property type="match status" value="1"/>
</dbReference>
<evidence type="ECO:0000256" key="1">
    <source>
        <dbReference type="SAM" id="Phobius"/>
    </source>
</evidence>
<feature type="transmembrane region" description="Helical" evidence="1">
    <location>
        <begin position="47"/>
        <end position="68"/>
    </location>
</feature>
<feature type="transmembrane region" description="Helical" evidence="1">
    <location>
        <begin position="80"/>
        <end position="104"/>
    </location>
</feature>
<organism evidence="2 3">
    <name type="scientific">Sphingobacterium hungaricum</name>
    <dbReference type="NCBI Taxonomy" id="2082723"/>
    <lineage>
        <taxon>Bacteria</taxon>
        <taxon>Pseudomonadati</taxon>
        <taxon>Bacteroidota</taxon>
        <taxon>Sphingobacteriia</taxon>
        <taxon>Sphingobacteriales</taxon>
        <taxon>Sphingobacteriaceae</taxon>
        <taxon>Sphingobacterium</taxon>
    </lineage>
</organism>
<dbReference type="InterPro" id="IPR025187">
    <property type="entry name" value="DUF4112"/>
</dbReference>
<keyword evidence="1" id="KW-0812">Transmembrane</keyword>
<dbReference type="Proteomes" id="UP000616201">
    <property type="component" value="Unassembled WGS sequence"/>
</dbReference>
<proteinExistence type="predicted"/>
<protein>
    <submittedName>
        <fullName evidence="2">DUF4112 domain-containing protein</fullName>
    </submittedName>
</protein>
<feature type="transmembrane region" description="Helical" evidence="1">
    <location>
        <begin position="130"/>
        <end position="157"/>
    </location>
</feature>
<dbReference type="AlphaFoldDB" id="A0A928UY76"/>
<dbReference type="RefSeq" id="WP_196935749.1">
    <property type="nucleotide sequence ID" value="NZ_MU158698.1"/>
</dbReference>
<keyword evidence="1" id="KW-0472">Membrane</keyword>
<dbReference type="PANTHER" id="PTHR35519">
    <property type="entry name" value="MEMBRANE PROTEINS"/>
    <property type="match status" value="1"/>
</dbReference>
<keyword evidence="3" id="KW-1185">Reference proteome</keyword>
<dbReference type="PANTHER" id="PTHR35519:SF2">
    <property type="entry name" value="PH DOMAIN PROTEIN"/>
    <property type="match status" value="1"/>
</dbReference>
<gene>
    <name evidence="2" type="ORF">C4F49_04750</name>
</gene>
<reference evidence="2" key="1">
    <citation type="submission" date="2018-02" db="EMBL/GenBank/DDBJ databases">
        <authorList>
            <person name="Vasarhelyi B.M."/>
            <person name="Deshmukh S."/>
            <person name="Balint B."/>
            <person name="Kukolya J."/>
        </authorList>
    </citation>
    <scope>NUCLEOTIDE SEQUENCE</scope>
    <source>
        <strain evidence="2">KB22</strain>
    </source>
</reference>
<sequence length="161" mass="17995">MQITNNSLVPQEKLKSDFVRIEQASRLMDSQFKIGNFSFGLDPLLNFFPIVGQIVGFGISFLLVLVMFRHGVSSKAAVKMGLNVLTDLCISSIPIIGLGGDFFFKANKRNVALLKAHYFEGKNQGSAKGILLTIAAIIIVVSLLIIYSFWLLTVWFFEWLF</sequence>
<evidence type="ECO:0000313" key="2">
    <source>
        <dbReference type="EMBL" id="MBE8712982.1"/>
    </source>
</evidence>
<evidence type="ECO:0000313" key="3">
    <source>
        <dbReference type="Proteomes" id="UP000616201"/>
    </source>
</evidence>
<accession>A0A928UY76</accession>
<name>A0A928UY76_9SPHI</name>
<dbReference type="EMBL" id="PRDK01000003">
    <property type="protein sequence ID" value="MBE8712982.1"/>
    <property type="molecule type" value="Genomic_DNA"/>
</dbReference>
<keyword evidence="1" id="KW-1133">Transmembrane helix</keyword>
<comment type="caution">
    <text evidence="2">The sequence shown here is derived from an EMBL/GenBank/DDBJ whole genome shotgun (WGS) entry which is preliminary data.</text>
</comment>